<protein>
    <submittedName>
        <fullName evidence="1">Septum formation initiator</fullName>
    </submittedName>
</protein>
<accession>A0A916LKW9</accession>
<comment type="caution">
    <text evidence="1">The sequence shown here is derived from an EMBL/GenBank/DDBJ whole genome shotgun (WGS) entry which is preliminary data.</text>
</comment>
<dbReference type="AlphaFoldDB" id="A0A916LKW9"/>
<evidence type="ECO:0000313" key="2">
    <source>
        <dbReference type="Proteomes" id="UP000243105"/>
    </source>
</evidence>
<feature type="non-terminal residue" evidence="1">
    <location>
        <position position="1"/>
    </location>
</feature>
<proteinExistence type="predicted"/>
<dbReference type="Proteomes" id="UP000243105">
    <property type="component" value="Unassembled WGS sequence"/>
</dbReference>
<reference evidence="1 2" key="1">
    <citation type="submission" date="2015-11" db="EMBL/GenBank/DDBJ databases">
        <authorList>
            <person name="Varghese N."/>
        </authorList>
    </citation>
    <scope>NUCLEOTIDE SEQUENCE [LARGE SCALE GENOMIC DNA]</scope>
    <source>
        <strain evidence="1 2">JGI-25</strain>
    </source>
</reference>
<dbReference type="InterPro" id="IPR007060">
    <property type="entry name" value="FtsL/DivIC"/>
</dbReference>
<evidence type="ECO:0000313" key="1">
    <source>
        <dbReference type="EMBL" id="CUT05802.1"/>
    </source>
</evidence>
<sequence>KLKKEIEFIEKENASLRQKIHELETNPKAVEKIAREKYGMAKEGEEVFKIKVK</sequence>
<gene>
    <name evidence="1" type="ORF">JGI25_01654</name>
</gene>
<name>A0A916LKW9_KRYT1</name>
<dbReference type="Pfam" id="PF04977">
    <property type="entry name" value="DivIC"/>
    <property type="match status" value="1"/>
</dbReference>
<organism evidence="1 2">
    <name type="scientific">Kryptobacter tengchongensis</name>
    <dbReference type="NCBI Taxonomy" id="1643429"/>
    <lineage>
        <taxon>Bacteria</taxon>
        <taxon>Pseudomonadati</taxon>
        <taxon>Candidatus Kryptoniota</taxon>
        <taxon>Candidatus Kryptobacter</taxon>
    </lineage>
</organism>
<dbReference type="EMBL" id="CZVV01000189">
    <property type="protein sequence ID" value="CUT05802.1"/>
    <property type="molecule type" value="Genomic_DNA"/>
</dbReference>